<keyword evidence="2" id="KW-0812">Transmembrane</keyword>
<dbReference type="Proteomes" id="UP001148838">
    <property type="component" value="Unassembled WGS sequence"/>
</dbReference>
<evidence type="ECO:0000256" key="1">
    <source>
        <dbReference type="SAM" id="MobiDB-lite"/>
    </source>
</evidence>
<feature type="transmembrane region" description="Helical" evidence="2">
    <location>
        <begin position="193"/>
        <end position="212"/>
    </location>
</feature>
<comment type="caution">
    <text evidence="3">The sequence shown here is derived from an EMBL/GenBank/DDBJ whole genome shotgun (WGS) entry which is preliminary data.</text>
</comment>
<gene>
    <name evidence="3" type="ORF">ANN_04586</name>
</gene>
<reference evidence="3 4" key="1">
    <citation type="journal article" date="2022" name="Allergy">
        <title>Genome assembly and annotation of Periplaneta americana reveal a comprehensive cockroach allergen profile.</title>
        <authorList>
            <person name="Wang L."/>
            <person name="Xiong Q."/>
            <person name="Saelim N."/>
            <person name="Wang L."/>
            <person name="Nong W."/>
            <person name="Wan A.T."/>
            <person name="Shi M."/>
            <person name="Liu X."/>
            <person name="Cao Q."/>
            <person name="Hui J.H.L."/>
            <person name="Sookrung N."/>
            <person name="Leung T.F."/>
            <person name="Tungtrongchitr A."/>
            <person name="Tsui S.K.W."/>
        </authorList>
    </citation>
    <scope>NUCLEOTIDE SEQUENCE [LARGE SCALE GENOMIC DNA]</scope>
    <source>
        <strain evidence="3">PWHHKU_190912</strain>
    </source>
</reference>
<name>A0ABQ8T8W9_PERAM</name>
<evidence type="ECO:0000256" key="2">
    <source>
        <dbReference type="SAM" id="Phobius"/>
    </source>
</evidence>
<proteinExistence type="predicted"/>
<keyword evidence="2" id="KW-0472">Membrane</keyword>
<dbReference type="EMBL" id="JAJSOF020000013">
    <property type="protein sequence ID" value="KAJ4442964.1"/>
    <property type="molecule type" value="Genomic_DNA"/>
</dbReference>
<protein>
    <submittedName>
        <fullName evidence="3">Uncharacterized protein</fullName>
    </submittedName>
</protein>
<evidence type="ECO:0000313" key="4">
    <source>
        <dbReference type="Proteomes" id="UP001148838"/>
    </source>
</evidence>
<sequence>MHSTDFKIELKNMYTSRLESASGVLNISNVIYFNYVCYSKLRNLSTSPKCYFQNDERDSKRIRVTRRDSKDKCNEHSERERQLVLFISSDKTALIPSDPDHLVTRNECTSVHSVLDIVTLQYIGVPCIVGKCSTFRTFSTRLLYLRPLVHLYRQDLFTCFIVLTRVVTSSGLIRKNTSFKGSVSGHTRNLTIVVFLTLFSMEEVFSFMFVLLRYLTTLYQQRGPPVYRTPGYDKVTTIMLRLYAQVDVCLDHVGPTHWEKKQKTSKEKVVGRVPERDWSAADENSEGHAGMENTGRNYEHNVNYV</sequence>
<accession>A0ABQ8T8W9</accession>
<keyword evidence="2" id="KW-1133">Transmembrane helix</keyword>
<keyword evidence="4" id="KW-1185">Reference proteome</keyword>
<organism evidence="3 4">
    <name type="scientific">Periplaneta americana</name>
    <name type="common">American cockroach</name>
    <name type="synonym">Blatta americana</name>
    <dbReference type="NCBI Taxonomy" id="6978"/>
    <lineage>
        <taxon>Eukaryota</taxon>
        <taxon>Metazoa</taxon>
        <taxon>Ecdysozoa</taxon>
        <taxon>Arthropoda</taxon>
        <taxon>Hexapoda</taxon>
        <taxon>Insecta</taxon>
        <taxon>Pterygota</taxon>
        <taxon>Neoptera</taxon>
        <taxon>Polyneoptera</taxon>
        <taxon>Dictyoptera</taxon>
        <taxon>Blattodea</taxon>
        <taxon>Blattoidea</taxon>
        <taxon>Blattidae</taxon>
        <taxon>Blattinae</taxon>
        <taxon>Periplaneta</taxon>
    </lineage>
</organism>
<evidence type="ECO:0000313" key="3">
    <source>
        <dbReference type="EMBL" id="KAJ4442964.1"/>
    </source>
</evidence>
<feature type="region of interest" description="Disordered" evidence="1">
    <location>
        <begin position="280"/>
        <end position="305"/>
    </location>
</feature>